<evidence type="ECO:0000313" key="1">
    <source>
        <dbReference type="EMBL" id="JAU03941.1"/>
    </source>
</evidence>
<reference evidence="1" key="1">
    <citation type="submission" date="2016-07" db="EMBL/GenBank/DDBJ databases">
        <title>De novo transcriptome assembly of four accessions of the metal hyperaccumulator plant Noccaea caerulescens.</title>
        <authorList>
            <person name="Blande D."/>
            <person name="Halimaa P."/>
            <person name="Tervahauta A.I."/>
            <person name="Aarts M.G."/>
            <person name="Karenlampi S.O."/>
        </authorList>
    </citation>
    <scope>NUCLEOTIDE SEQUENCE</scope>
</reference>
<dbReference type="EMBL" id="GEVI01028379">
    <property type="protein sequence ID" value="JAU03941.1"/>
    <property type="molecule type" value="Transcribed_RNA"/>
</dbReference>
<organism evidence="1">
    <name type="scientific">Noccaea caerulescens</name>
    <name type="common">Alpine penny-cress</name>
    <name type="synonym">Thlaspi caerulescens</name>
    <dbReference type="NCBI Taxonomy" id="107243"/>
    <lineage>
        <taxon>Eukaryota</taxon>
        <taxon>Viridiplantae</taxon>
        <taxon>Streptophyta</taxon>
        <taxon>Embryophyta</taxon>
        <taxon>Tracheophyta</taxon>
        <taxon>Spermatophyta</taxon>
        <taxon>Magnoliopsida</taxon>
        <taxon>eudicotyledons</taxon>
        <taxon>Gunneridae</taxon>
        <taxon>Pentapetalae</taxon>
        <taxon>rosids</taxon>
        <taxon>malvids</taxon>
        <taxon>Brassicales</taxon>
        <taxon>Brassicaceae</taxon>
        <taxon>Coluteocarpeae</taxon>
        <taxon>Noccaea</taxon>
    </lineage>
</organism>
<accession>A0A1J3CF16</accession>
<protein>
    <submittedName>
        <fullName evidence="1">Uncharacterized protein</fullName>
    </submittedName>
</protein>
<gene>
    <name evidence="1" type="ORF">GA_TR313_c0_g1_i1_g.770</name>
</gene>
<sequence>MPMDLLIQGAFELITNENKAGACLWISKHMGLVYWPTPLKQEKYLVGIDQKKFIGLNAVADAVEYLHSGKST</sequence>
<proteinExistence type="predicted"/>
<dbReference type="AlphaFoldDB" id="A0A1J3CF16"/>
<name>A0A1J3CF16_NOCCA</name>